<name>A0AAF0QXB6_SOLVR</name>
<evidence type="ECO:0000313" key="3">
    <source>
        <dbReference type="Proteomes" id="UP001234989"/>
    </source>
</evidence>
<dbReference type="EMBL" id="CP133616">
    <property type="protein sequence ID" value="WMV30973.1"/>
    <property type="molecule type" value="Genomic_DNA"/>
</dbReference>
<dbReference type="InterPro" id="IPR002182">
    <property type="entry name" value="NB-ARC"/>
</dbReference>
<proteinExistence type="predicted"/>
<dbReference type="Proteomes" id="UP001234989">
    <property type="component" value="Chromosome 5"/>
</dbReference>
<dbReference type="GO" id="GO:0043531">
    <property type="term" value="F:ADP binding"/>
    <property type="evidence" value="ECO:0007669"/>
    <property type="project" value="InterPro"/>
</dbReference>
<evidence type="ECO:0000313" key="2">
    <source>
        <dbReference type="EMBL" id="WMV30973.1"/>
    </source>
</evidence>
<protein>
    <recommendedName>
        <fullName evidence="1">NB-ARC domain-containing protein</fullName>
    </recommendedName>
</protein>
<accession>A0AAF0QXB6</accession>
<dbReference type="Gene3D" id="3.40.50.300">
    <property type="entry name" value="P-loop containing nucleotide triphosphate hydrolases"/>
    <property type="match status" value="1"/>
</dbReference>
<dbReference type="SUPFAM" id="SSF52540">
    <property type="entry name" value="P-loop containing nucleoside triphosphate hydrolases"/>
    <property type="match status" value="1"/>
</dbReference>
<dbReference type="InterPro" id="IPR027417">
    <property type="entry name" value="P-loop_NTPase"/>
</dbReference>
<gene>
    <name evidence="2" type="ORF">MTR67_024358</name>
</gene>
<sequence>MEECTQKSRVIGLACEGKTEWIIRKLTNGPAEVDVISIVGMPRLGKTTLAYRVFNVLEVSIPVCNLKEKSTSAETNFATLDFLNNIPNT</sequence>
<dbReference type="Pfam" id="PF00931">
    <property type="entry name" value="NB-ARC"/>
    <property type="match status" value="1"/>
</dbReference>
<feature type="domain" description="NB-ARC" evidence="1">
    <location>
        <begin position="18"/>
        <end position="56"/>
    </location>
</feature>
<reference evidence="2" key="1">
    <citation type="submission" date="2023-08" db="EMBL/GenBank/DDBJ databases">
        <title>A de novo genome assembly of Solanum verrucosum Schlechtendal, a Mexican diploid species geographically isolated from the other diploid A-genome species in potato relatives.</title>
        <authorList>
            <person name="Hosaka K."/>
        </authorList>
    </citation>
    <scope>NUCLEOTIDE SEQUENCE</scope>
    <source>
        <tissue evidence="2">Young leaves</tissue>
    </source>
</reference>
<keyword evidence="3" id="KW-1185">Reference proteome</keyword>
<evidence type="ECO:0000259" key="1">
    <source>
        <dbReference type="Pfam" id="PF00931"/>
    </source>
</evidence>
<dbReference type="PANTHER" id="PTHR19338:SF73">
    <property type="entry name" value="DISEASE RESISTANCE PROTEIN RGA2-LIKE"/>
    <property type="match status" value="1"/>
</dbReference>
<dbReference type="AlphaFoldDB" id="A0AAF0QXB6"/>
<dbReference type="PANTHER" id="PTHR19338">
    <property type="entry name" value="TRANSLOCASE OF INNER MITOCHONDRIAL MEMBRANE 13 HOMOLOG"/>
    <property type="match status" value="1"/>
</dbReference>
<organism evidence="2 3">
    <name type="scientific">Solanum verrucosum</name>
    <dbReference type="NCBI Taxonomy" id="315347"/>
    <lineage>
        <taxon>Eukaryota</taxon>
        <taxon>Viridiplantae</taxon>
        <taxon>Streptophyta</taxon>
        <taxon>Embryophyta</taxon>
        <taxon>Tracheophyta</taxon>
        <taxon>Spermatophyta</taxon>
        <taxon>Magnoliopsida</taxon>
        <taxon>eudicotyledons</taxon>
        <taxon>Gunneridae</taxon>
        <taxon>Pentapetalae</taxon>
        <taxon>asterids</taxon>
        <taxon>lamiids</taxon>
        <taxon>Solanales</taxon>
        <taxon>Solanaceae</taxon>
        <taxon>Solanoideae</taxon>
        <taxon>Solaneae</taxon>
        <taxon>Solanum</taxon>
    </lineage>
</organism>